<protein>
    <submittedName>
        <fullName evidence="2">TIGR03086 family metal-binding protein</fullName>
    </submittedName>
</protein>
<dbReference type="Pfam" id="PF11716">
    <property type="entry name" value="MDMPI_N"/>
    <property type="match status" value="1"/>
</dbReference>
<evidence type="ECO:0000313" key="3">
    <source>
        <dbReference type="Proteomes" id="UP001199469"/>
    </source>
</evidence>
<evidence type="ECO:0000259" key="1">
    <source>
        <dbReference type="Pfam" id="PF11716"/>
    </source>
</evidence>
<name>A0ABS8PBZ1_9PSEU</name>
<organism evidence="2 3">
    <name type="scientific">Actinomycetospora endophytica</name>
    <dbReference type="NCBI Taxonomy" id="2291215"/>
    <lineage>
        <taxon>Bacteria</taxon>
        <taxon>Bacillati</taxon>
        <taxon>Actinomycetota</taxon>
        <taxon>Actinomycetes</taxon>
        <taxon>Pseudonocardiales</taxon>
        <taxon>Pseudonocardiaceae</taxon>
        <taxon>Actinomycetospora</taxon>
    </lineage>
</organism>
<evidence type="ECO:0000313" key="2">
    <source>
        <dbReference type="EMBL" id="MCD2194936.1"/>
    </source>
</evidence>
<comment type="caution">
    <text evidence="2">The sequence shown here is derived from an EMBL/GenBank/DDBJ whole genome shotgun (WGS) entry which is preliminary data.</text>
</comment>
<dbReference type="InterPro" id="IPR017517">
    <property type="entry name" value="Maleyloyr_isom"/>
</dbReference>
<dbReference type="EMBL" id="JAJNDB010000003">
    <property type="protein sequence ID" value="MCD2194936.1"/>
    <property type="molecule type" value="Genomic_DNA"/>
</dbReference>
<dbReference type="NCBIfam" id="TIGR03086">
    <property type="entry name" value="TIGR03086 family metal-binding protein"/>
    <property type="match status" value="1"/>
</dbReference>
<proteinExistence type="predicted"/>
<accession>A0ABS8PBZ1</accession>
<feature type="domain" description="Mycothiol-dependent maleylpyruvate isomerase metal-binding" evidence="1">
    <location>
        <begin position="10"/>
        <end position="130"/>
    </location>
</feature>
<dbReference type="InterPro" id="IPR024344">
    <property type="entry name" value="MDMPI_metal-binding"/>
</dbReference>
<dbReference type="NCBIfam" id="TIGR03083">
    <property type="entry name" value="maleylpyruvate isomerase family mycothiol-dependent enzyme"/>
    <property type="match status" value="1"/>
</dbReference>
<gene>
    <name evidence="2" type="ORF">LQ327_16305</name>
</gene>
<dbReference type="InterPro" id="IPR017520">
    <property type="entry name" value="CHP03086"/>
</dbReference>
<dbReference type="Proteomes" id="UP001199469">
    <property type="component" value="Unassembled WGS sequence"/>
</dbReference>
<dbReference type="RefSeq" id="WP_230735523.1">
    <property type="nucleotide sequence ID" value="NZ_JAJNDB010000003.1"/>
</dbReference>
<keyword evidence="3" id="KW-1185">Reference proteome</keyword>
<reference evidence="2 3" key="1">
    <citation type="submission" date="2021-11" db="EMBL/GenBank/DDBJ databases">
        <title>Draft genome sequence of Actinomycetospora sp. SF1 isolated from the rhizosphere soil.</title>
        <authorList>
            <person name="Duangmal K."/>
            <person name="Chantavorakit T."/>
        </authorList>
    </citation>
    <scope>NUCLEOTIDE SEQUENCE [LARGE SCALE GENOMIC DNA]</scope>
    <source>
        <strain evidence="2 3">TBRC 5722</strain>
    </source>
</reference>
<dbReference type="InterPro" id="IPR034660">
    <property type="entry name" value="DinB/YfiT-like"/>
</dbReference>
<sequence length="191" mass="20191">MQTNAVAVHRRALDVATSLIRDVRTDQLSRPSPCAGWDLRALLEHMVGQNHGFADAVESAAGVPVAAFAPRAFTAAAWEASAERVAAAFEAAPGEREVLLVEISPERRFPVSTALRFHLLDTVVHTWDVATTVGLEFRPDDDLAQLVHAGAAAVPTGPGREAPGAAFAPPLDVEGDDPWMTTLALLGRSAA</sequence>
<dbReference type="Gene3D" id="1.20.120.450">
    <property type="entry name" value="dinb family like domain"/>
    <property type="match status" value="1"/>
</dbReference>
<dbReference type="SUPFAM" id="SSF109854">
    <property type="entry name" value="DinB/YfiT-like putative metalloenzymes"/>
    <property type="match status" value="1"/>
</dbReference>